<evidence type="ECO:0000256" key="1">
    <source>
        <dbReference type="ARBA" id="ARBA00009986"/>
    </source>
</evidence>
<evidence type="ECO:0000256" key="3">
    <source>
        <dbReference type="PIRNR" id="PIRNR036492"/>
    </source>
</evidence>
<accession>A0A5S9Q3J7</accession>
<dbReference type="GO" id="GO:0006081">
    <property type="term" value="P:aldehyde metabolic process"/>
    <property type="evidence" value="ECO:0007669"/>
    <property type="project" value="InterPro"/>
</dbReference>
<dbReference type="InterPro" id="IPR016162">
    <property type="entry name" value="Ald_DH_N"/>
</dbReference>
<dbReference type="AlphaFoldDB" id="A0A5S9Q3J7"/>
<evidence type="ECO:0000256" key="4">
    <source>
        <dbReference type="PIRSR" id="PIRSR036492-1"/>
    </source>
</evidence>
<dbReference type="Gene3D" id="3.40.309.10">
    <property type="entry name" value="Aldehyde Dehydrogenase, Chain A, domain 2"/>
    <property type="match status" value="1"/>
</dbReference>
<evidence type="ECO:0000259" key="7">
    <source>
        <dbReference type="Pfam" id="PF00171"/>
    </source>
</evidence>
<reference evidence="8 9" key="1">
    <citation type="submission" date="2019-11" db="EMBL/GenBank/DDBJ databases">
        <authorList>
            <person name="Holert J."/>
        </authorList>
    </citation>
    <scope>NUCLEOTIDE SEQUENCE [LARGE SCALE GENOMIC DNA]</scope>
    <source>
        <strain evidence="8">BC5_2</strain>
    </source>
</reference>
<dbReference type="CDD" id="cd07099">
    <property type="entry name" value="ALDH_DDALDH"/>
    <property type="match status" value="1"/>
</dbReference>
<organism evidence="8 9">
    <name type="scientific">BD1-7 clade bacterium</name>
    <dbReference type="NCBI Taxonomy" id="2029982"/>
    <lineage>
        <taxon>Bacteria</taxon>
        <taxon>Pseudomonadati</taxon>
        <taxon>Pseudomonadota</taxon>
        <taxon>Gammaproteobacteria</taxon>
        <taxon>Cellvibrionales</taxon>
        <taxon>Spongiibacteraceae</taxon>
        <taxon>BD1-7 clade</taxon>
    </lineage>
</organism>
<evidence type="ECO:0000313" key="9">
    <source>
        <dbReference type="Proteomes" id="UP000434580"/>
    </source>
</evidence>
<sequence>MAIIQPKGTNEEGRQVLSLTNPANGEFLYDIECQTAEDVNAVIEKAHLAQPAWAALSVTQRVEYMMRLREQILDQQDRIIDVVIKETGKPMQDALTFEIYAVCAFISYWCKQASKTLKEETFRASGIMGLMKKVHMQYCPLGVVGVIAPWNGPFVLTANPTIQALLAGNTVVAKGSEITPICSKILEDLCRDAGFPEGVCQVLIGDGSTGAALTSSPMIDKVAFTGSVATGKKVAESCLQNLTPYSLELGGKDAMIICADADLDKAAHGAVWGGCVNTGHFCCGIERIYVEAPVYDAFVEKVTKIASALRQGQQFGVDEDLGAVFWDRQMSIIEDHVNDAIARGAKPTTGGKRVGDGKGLYFPATVLVDVDESSDLMKKETFGPVLPIIKVANEEEAIAKANDSNYGLHGSVWTQDKLKGLRIARRIQTGSMAVNDIGMMYGVPNAPFGGVKESGMGSINGQNGLRGYTHPKPIIVGRYAGMDSGYPHDQKKYDQMKKLMNFMWQSTIGRLLLGP</sequence>
<feature type="active site" evidence="4 5">
    <location>
        <position position="248"/>
    </location>
</feature>
<dbReference type="InterPro" id="IPR029510">
    <property type="entry name" value="Ald_DH_CS_GLU"/>
</dbReference>
<dbReference type="GO" id="GO:0016620">
    <property type="term" value="F:oxidoreductase activity, acting on the aldehyde or oxo group of donors, NAD or NADP as acceptor"/>
    <property type="evidence" value="ECO:0007669"/>
    <property type="project" value="InterPro"/>
</dbReference>
<dbReference type="FunFam" id="3.40.605.10:FF:000007">
    <property type="entry name" value="NAD/NADP-dependent betaine aldehyde dehydrogenase"/>
    <property type="match status" value="1"/>
</dbReference>
<feature type="domain" description="Aldehyde dehydrogenase" evidence="7">
    <location>
        <begin position="13"/>
        <end position="472"/>
    </location>
</feature>
<dbReference type="PANTHER" id="PTHR11699">
    <property type="entry name" value="ALDEHYDE DEHYDROGENASE-RELATED"/>
    <property type="match status" value="1"/>
</dbReference>
<evidence type="ECO:0000256" key="5">
    <source>
        <dbReference type="PROSITE-ProRule" id="PRU10007"/>
    </source>
</evidence>
<dbReference type="InterPro" id="IPR016161">
    <property type="entry name" value="Ald_DH/histidinol_DH"/>
</dbReference>
<feature type="active site" evidence="4">
    <location>
        <position position="282"/>
    </location>
</feature>
<dbReference type="InterPro" id="IPR015590">
    <property type="entry name" value="Aldehyde_DH_dom"/>
</dbReference>
<dbReference type="EMBL" id="CACSII010000016">
    <property type="protein sequence ID" value="CAA0112136.1"/>
    <property type="molecule type" value="Genomic_DNA"/>
</dbReference>
<dbReference type="Proteomes" id="UP000434580">
    <property type="component" value="Unassembled WGS sequence"/>
</dbReference>
<dbReference type="SUPFAM" id="SSF53720">
    <property type="entry name" value="ALDH-like"/>
    <property type="match status" value="1"/>
</dbReference>
<dbReference type="PROSITE" id="PS00687">
    <property type="entry name" value="ALDEHYDE_DEHYDR_GLU"/>
    <property type="match status" value="1"/>
</dbReference>
<dbReference type="FunFam" id="3.40.309.10:FF:000009">
    <property type="entry name" value="Aldehyde dehydrogenase A"/>
    <property type="match status" value="1"/>
</dbReference>
<dbReference type="PIRSF" id="PIRSF036492">
    <property type="entry name" value="ALDH"/>
    <property type="match status" value="1"/>
</dbReference>
<name>A0A5S9Q3J7_9GAMM</name>
<evidence type="ECO:0000313" key="8">
    <source>
        <dbReference type="EMBL" id="CAA0112136.1"/>
    </source>
</evidence>
<dbReference type="Gene3D" id="3.40.605.10">
    <property type="entry name" value="Aldehyde Dehydrogenase, Chain A, domain 1"/>
    <property type="match status" value="1"/>
</dbReference>
<protein>
    <recommendedName>
        <fullName evidence="3">Aldehyde dehydrogenase</fullName>
    </recommendedName>
</protein>
<evidence type="ECO:0000256" key="2">
    <source>
        <dbReference type="ARBA" id="ARBA00023002"/>
    </source>
</evidence>
<comment type="similarity">
    <text evidence="1 3 6">Belongs to the aldehyde dehydrogenase family.</text>
</comment>
<evidence type="ECO:0000256" key="6">
    <source>
        <dbReference type="RuleBase" id="RU003345"/>
    </source>
</evidence>
<dbReference type="InterPro" id="IPR016163">
    <property type="entry name" value="Ald_DH_C"/>
</dbReference>
<dbReference type="Pfam" id="PF00171">
    <property type="entry name" value="Aldedh"/>
    <property type="match status" value="1"/>
</dbReference>
<keyword evidence="2 3" id="KW-0560">Oxidoreductase</keyword>
<gene>
    <name evidence="8" type="primary">gabD2_2</name>
    <name evidence="8" type="ORF">DPBNPPHM_01566</name>
</gene>
<proteinExistence type="inferred from homology"/>
<dbReference type="OrthoDB" id="9812625at2"/>
<dbReference type="InterPro" id="IPR012394">
    <property type="entry name" value="Aldehyde_DH_NAD(P)"/>
</dbReference>